<evidence type="ECO:0000256" key="1">
    <source>
        <dbReference type="ARBA" id="ARBA00004651"/>
    </source>
</evidence>
<evidence type="ECO:0000256" key="2">
    <source>
        <dbReference type="ARBA" id="ARBA00022475"/>
    </source>
</evidence>
<evidence type="ECO:0000259" key="8">
    <source>
        <dbReference type="Pfam" id="PF02687"/>
    </source>
</evidence>
<feature type="transmembrane region" description="Helical" evidence="7">
    <location>
        <begin position="279"/>
        <end position="310"/>
    </location>
</feature>
<dbReference type="Pfam" id="PF02687">
    <property type="entry name" value="FtsX"/>
    <property type="match status" value="1"/>
</dbReference>
<keyword evidence="4 7" id="KW-1133">Transmembrane helix</keyword>
<gene>
    <name evidence="10" type="ORF">BE15_09860</name>
</gene>
<comment type="caution">
    <text evidence="10">The sequence shown here is derived from an EMBL/GenBank/DDBJ whole genome shotgun (WGS) entry which is preliminary data.</text>
</comment>
<evidence type="ECO:0008006" key="12">
    <source>
        <dbReference type="Google" id="ProtNLM"/>
    </source>
</evidence>
<dbReference type="InterPro" id="IPR050250">
    <property type="entry name" value="Macrolide_Exporter_MacB"/>
</dbReference>
<keyword evidence="5 7" id="KW-0472">Membrane</keyword>
<reference evidence="10 11" key="1">
    <citation type="submission" date="2014-02" db="EMBL/GenBank/DDBJ databases">
        <title>The small core and large imbalanced accessory genome model reveals a collaborative survival strategy of Sorangium cellulosum strains in nature.</title>
        <authorList>
            <person name="Han K."/>
            <person name="Peng R."/>
            <person name="Blom J."/>
            <person name="Li Y.-Z."/>
        </authorList>
    </citation>
    <scope>NUCLEOTIDE SEQUENCE [LARGE SCALE GENOMIC DNA]</scope>
    <source>
        <strain evidence="10 11">So0008-312</strain>
    </source>
</reference>
<keyword evidence="3 7" id="KW-0812">Transmembrane</keyword>
<dbReference type="Proteomes" id="UP000075260">
    <property type="component" value="Unassembled WGS sequence"/>
</dbReference>
<evidence type="ECO:0000313" key="10">
    <source>
        <dbReference type="EMBL" id="KYF65446.1"/>
    </source>
</evidence>
<comment type="subcellular location">
    <subcellularLocation>
        <location evidence="1">Cell membrane</location>
        <topology evidence="1">Multi-pass membrane protein</topology>
    </subcellularLocation>
</comment>
<dbReference type="RefSeq" id="WP_061611118.1">
    <property type="nucleotide sequence ID" value="NZ_JEMA01000832.1"/>
</dbReference>
<proteinExistence type="inferred from homology"/>
<evidence type="ECO:0000256" key="6">
    <source>
        <dbReference type="ARBA" id="ARBA00038076"/>
    </source>
</evidence>
<evidence type="ECO:0000313" key="11">
    <source>
        <dbReference type="Proteomes" id="UP000075260"/>
    </source>
</evidence>
<feature type="domain" description="ABC3 transporter permease C-terminal" evidence="8">
    <location>
        <begin position="290"/>
        <end position="403"/>
    </location>
</feature>
<keyword evidence="2" id="KW-1003">Cell membrane</keyword>
<dbReference type="EMBL" id="JEMA01000832">
    <property type="protein sequence ID" value="KYF65446.1"/>
    <property type="molecule type" value="Genomic_DNA"/>
</dbReference>
<dbReference type="GO" id="GO:0022857">
    <property type="term" value="F:transmembrane transporter activity"/>
    <property type="evidence" value="ECO:0007669"/>
    <property type="project" value="TreeGrafter"/>
</dbReference>
<dbReference type="Pfam" id="PF12704">
    <property type="entry name" value="MacB_PCD"/>
    <property type="match status" value="1"/>
</dbReference>
<sequence>MIAALTRVLSAVVIALRAVRRNKLRAGLTILGITIGVAAVVTVTALASGARANVNAQISNLGSNSLIVFARSARASGVRSTTGAKLSELDSQALLRESTSIRLAAPFLRSSAQVIYEGQNSSPTLVGTRLSYFEIRSWKVAQGEAWSPASENLSEKVVVIGAQTARDLFGSLDPIGRMVRVGRQAYRVLGVLEEKGASPFGQSQDDIVLMPITTMRSHVVATRPGEVHAILLSSTSAETSERARQQAEAILRQRHRIGEGDEDDFAVRSQAEFQAMQDAIFAALSALLVSIAAVSLVVGGIGVMNIMLVSVTERTREIGIRMAIGAREIDILLQFLLEALVLATLGGLVGSALGYGVILGFSSALGWPMKLEPVALGVALGVSTAIGIVFGFFPARRAARMDPVNALGRE</sequence>
<dbReference type="OrthoDB" id="9802264at2"/>
<evidence type="ECO:0000256" key="4">
    <source>
        <dbReference type="ARBA" id="ARBA00022989"/>
    </source>
</evidence>
<dbReference type="InterPro" id="IPR003838">
    <property type="entry name" value="ABC3_permease_C"/>
</dbReference>
<feature type="transmembrane region" description="Helical" evidence="7">
    <location>
        <begin position="331"/>
        <end position="354"/>
    </location>
</feature>
<dbReference type="PANTHER" id="PTHR30572">
    <property type="entry name" value="MEMBRANE COMPONENT OF TRANSPORTER-RELATED"/>
    <property type="match status" value="1"/>
</dbReference>
<evidence type="ECO:0000259" key="9">
    <source>
        <dbReference type="Pfam" id="PF12704"/>
    </source>
</evidence>
<dbReference type="AlphaFoldDB" id="A0A150QCH8"/>
<comment type="similarity">
    <text evidence="6">Belongs to the ABC-4 integral membrane protein family.</text>
</comment>
<dbReference type="InterPro" id="IPR025857">
    <property type="entry name" value="MacB_PCD"/>
</dbReference>
<feature type="transmembrane region" description="Helical" evidence="7">
    <location>
        <begin position="26"/>
        <end position="47"/>
    </location>
</feature>
<organism evidence="10 11">
    <name type="scientific">Sorangium cellulosum</name>
    <name type="common">Polyangium cellulosum</name>
    <dbReference type="NCBI Taxonomy" id="56"/>
    <lineage>
        <taxon>Bacteria</taxon>
        <taxon>Pseudomonadati</taxon>
        <taxon>Myxococcota</taxon>
        <taxon>Polyangia</taxon>
        <taxon>Polyangiales</taxon>
        <taxon>Polyangiaceae</taxon>
        <taxon>Sorangium</taxon>
    </lineage>
</organism>
<evidence type="ECO:0000256" key="5">
    <source>
        <dbReference type="ARBA" id="ARBA00023136"/>
    </source>
</evidence>
<evidence type="ECO:0000256" key="7">
    <source>
        <dbReference type="SAM" id="Phobius"/>
    </source>
</evidence>
<feature type="domain" description="MacB-like periplasmic core" evidence="9">
    <location>
        <begin position="27"/>
        <end position="249"/>
    </location>
</feature>
<name>A0A150QCH8_SORCE</name>
<dbReference type="GO" id="GO:0005886">
    <property type="term" value="C:plasma membrane"/>
    <property type="evidence" value="ECO:0007669"/>
    <property type="project" value="UniProtKB-SubCell"/>
</dbReference>
<protein>
    <recommendedName>
        <fullName evidence="12">Multidrug ABC transporter substrate-binding protein</fullName>
    </recommendedName>
</protein>
<evidence type="ECO:0000256" key="3">
    <source>
        <dbReference type="ARBA" id="ARBA00022692"/>
    </source>
</evidence>
<dbReference type="PANTHER" id="PTHR30572:SF4">
    <property type="entry name" value="ABC TRANSPORTER PERMEASE YTRF"/>
    <property type="match status" value="1"/>
</dbReference>
<accession>A0A150QCH8</accession>
<feature type="transmembrane region" description="Helical" evidence="7">
    <location>
        <begin position="374"/>
        <end position="393"/>
    </location>
</feature>